<dbReference type="STRING" id="1796646.A4V02_05550"/>
<accession>A0A1B1S8W9</accession>
<sequence length="299" mass="34803">MSSNIEIIKKCKWCGKEFVARKTTTEYCSHRCSGLAYKERKRQAKLSEFKAEYSTQIEGKIEIEKLEFLSPTQVCRLLGVSRATAYRYFADNAIATVQFKGKTLVRRQDIDQLFEKGHKYLKREKPVREPITEFYTSKEVQEKFGVSNSGMYKIAECEGWPKTQSRGKTLWSRSHVDRYFANQQPKEEINEWYTAADIQAAYGMTLSAIYTLVSKEGIPKKKHGNYVMYSKYHFDLAKGTTAPKEPEYYTYPEAMEKYGLTRDQLHHYLKYHNITRVKKGKYTLILCSELDSLLGSPEI</sequence>
<protein>
    <submittedName>
        <fullName evidence="2">DNA-binding protein</fullName>
    </submittedName>
</protein>
<dbReference type="InterPro" id="IPR041657">
    <property type="entry name" value="HTH_17"/>
</dbReference>
<proteinExistence type="predicted"/>
<dbReference type="KEGG" id="pary:A4V02_05550"/>
<dbReference type="OrthoDB" id="1003442at2"/>
<evidence type="ECO:0000313" key="3">
    <source>
        <dbReference type="Proteomes" id="UP000186351"/>
    </source>
</evidence>
<dbReference type="GO" id="GO:0003677">
    <property type="term" value="F:DNA binding"/>
    <property type="evidence" value="ECO:0007669"/>
    <property type="project" value="UniProtKB-KW"/>
</dbReference>
<dbReference type="AlphaFoldDB" id="A0A1B1S8W9"/>
<reference evidence="3" key="1">
    <citation type="submission" date="2016-04" db="EMBL/GenBank/DDBJ databases">
        <title>Complete Genome Sequences of Twelve Strains of a Stable Defined Moderately Diverse Mouse Microbiota 2 (sDMDMm2).</title>
        <authorList>
            <person name="Uchimura Y."/>
            <person name="Wyss M."/>
            <person name="Brugiroux S."/>
            <person name="Limenitakis J.P."/>
            <person name="Stecher B."/>
            <person name="McCoy K.D."/>
            <person name="Macpherson A.J."/>
        </authorList>
    </citation>
    <scope>NUCLEOTIDE SEQUENCE [LARGE SCALE GENOMIC DNA]</scope>
    <source>
        <strain evidence="3">YL27</strain>
    </source>
</reference>
<feature type="domain" description="Helix-turn-helix" evidence="1">
    <location>
        <begin position="68"/>
        <end position="117"/>
    </location>
</feature>
<dbReference type="EMBL" id="CP015402">
    <property type="protein sequence ID" value="ANU63240.1"/>
    <property type="molecule type" value="Genomic_DNA"/>
</dbReference>
<dbReference type="Proteomes" id="UP000186351">
    <property type="component" value="Chromosome"/>
</dbReference>
<dbReference type="GeneID" id="65536314"/>
<gene>
    <name evidence="2" type="ORF">A4V02_05550</name>
</gene>
<name>A0A1B1S8W9_9BACT</name>
<keyword evidence="3" id="KW-1185">Reference proteome</keyword>
<dbReference type="RefSeq" id="WP_068960589.1">
    <property type="nucleotide sequence ID" value="NZ_CAJTAP010000058.1"/>
</dbReference>
<organism evidence="2 3">
    <name type="scientific">Muribaculum intestinale</name>
    <dbReference type="NCBI Taxonomy" id="1796646"/>
    <lineage>
        <taxon>Bacteria</taxon>
        <taxon>Pseudomonadati</taxon>
        <taxon>Bacteroidota</taxon>
        <taxon>Bacteroidia</taxon>
        <taxon>Bacteroidales</taxon>
        <taxon>Muribaculaceae</taxon>
        <taxon>Muribaculum</taxon>
    </lineage>
</organism>
<evidence type="ECO:0000259" key="1">
    <source>
        <dbReference type="Pfam" id="PF12728"/>
    </source>
</evidence>
<evidence type="ECO:0000313" key="2">
    <source>
        <dbReference type="EMBL" id="ANU63240.1"/>
    </source>
</evidence>
<accession>A0A1Z2XJR5</accession>
<keyword evidence="2" id="KW-0238">DNA-binding</keyword>
<dbReference type="Pfam" id="PF12728">
    <property type="entry name" value="HTH_17"/>
    <property type="match status" value="1"/>
</dbReference>